<dbReference type="Pfam" id="PF02663">
    <property type="entry name" value="FmdE"/>
    <property type="match status" value="1"/>
</dbReference>
<evidence type="ECO:0000259" key="1">
    <source>
        <dbReference type="Pfam" id="PF02663"/>
    </source>
</evidence>
<dbReference type="InterPro" id="IPR053194">
    <property type="entry name" value="tRNA_methyltr_O"/>
</dbReference>
<feature type="domain" description="Formylmethanofuran dehydrogenase subunit E" evidence="1">
    <location>
        <begin position="15"/>
        <end position="133"/>
    </location>
</feature>
<dbReference type="PANTHER" id="PTHR39418:SF1">
    <property type="entry name" value="DEHYDROGENASE"/>
    <property type="match status" value="1"/>
</dbReference>
<proteinExistence type="predicted"/>
<sequence length="202" mass="22742">MMDLEELLAQTAVLHKHLCPRQVLGVRMGLFSGELLGLELPQSRKRLLTIMETDGCGADGVAVATNCWVGRRTMRIEDYGKMAATFVDTRTETAVRVYPHPLCRETALKYAPEAKNKWQGYLLGYQRMPTEELLAYQLVQLRRPVAELISKPGLRTLCDRCGEEIINQREVKQRDLTLCKGCAGEAYYAICDQIAFLQSSDG</sequence>
<dbReference type="Gene3D" id="3.30.1330.130">
    <property type="match status" value="1"/>
</dbReference>
<name>A0A3B0V6D0_9ZZZZ</name>
<dbReference type="PANTHER" id="PTHR39418">
    <property type="entry name" value="DEHYDROGENASE-RELATED"/>
    <property type="match status" value="1"/>
</dbReference>
<dbReference type="EMBL" id="UOEU01000730">
    <property type="protein sequence ID" value="VAW39108.1"/>
    <property type="molecule type" value="Genomic_DNA"/>
</dbReference>
<dbReference type="AlphaFoldDB" id="A0A3B0V6D0"/>
<organism evidence="2">
    <name type="scientific">hydrothermal vent metagenome</name>
    <dbReference type="NCBI Taxonomy" id="652676"/>
    <lineage>
        <taxon>unclassified sequences</taxon>
        <taxon>metagenomes</taxon>
        <taxon>ecological metagenomes</taxon>
    </lineage>
</organism>
<dbReference type="InterPro" id="IPR003814">
    <property type="entry name" value="FmdEsu_dom"/>
</dbReference>
<gene>
    <name evidence="2" type="ORF">MNBD_CHLOROFLEXI01-4633</name>
</gene>
<dbReference type="SUPFAM" id="SSF143555">
    <property type="entry name" value="FwdE-like"/>
    <property type="match status" value="1"/>
</dbReference>
<reference evidence="2" key="1">
    <citation type="submission" date="2018-06" db="EMBL/GenBank/DDBJ databases">
        <authorList>
            <person name="Zhirakovskaya E."/>
        </authorList>
    </citation>
    <scope>NUCLEOTIDE SEQUENCE</scope>
</reference>
<accession>A0A3B0V6D0</accession>
<evidence type="ECO:0000313" key="2">
    <source>
        <dbReference type="EMBL" id="VAW39108.1"/>
    </source>
</evidence>
<protein>
    <submittedName>
        <fullName evidence="2">Formylmethanofuran dehydrogenase subunit E</fullName>
    </submittedName>
</protein>